<dbReference type="SUPFAM" id="SSF52016">
    <property type="entry name" value="LeuD/IlvD-like"/>
    <property type="match status" value="1"/>
</dbReference>
<gene>
    <name evidence="7" type="ORF">B6D57_02185</name>
</gene>
<dbReference type="GO" id="GO:0046872">
    <property type="term" value="F:metal ion binding"/>
    <property type="evidence" value="ECO:0007669"/>
    <property type="project" value="UniProtKB-KW"/>
</dbReference>
<feature type="domain" description="Aconitase/3-isopropylmalate dehydratase large subunit alpha/beta/alpha" evidence="5">
    <location>
        <begin position="284"/>
        <end position="407"/>
    </location>
</feature>
<evidence type="ECO:0000256" key="4">
    <source>
        <dbReference type="ARBA" id="ARBA00023014"/>
    </source>
</evidence>
<proteinExistence type="predicted"/>
<dbReference type="GO" id="GO:0005829">
    <property type="term" value="C:cytosol"/>
    <property type="evidence" value="ECO:0007669"/>
    <property type="project" value="TreeGrafter"/>
</dbReference>
<dbReference type="PANTHER" id="PTHR43160">
    <property type="entry name" value="ACONITATE HYDRATASE B"/>
    <property type="match status" value="1"/>
</dbReference>
<dbReference type="InterPro" id="IPR006250">
    <property type="entry name" value="Aconitase_put"/>
</dbReference>
<keyword evidence="2" id="KW-0479">Metal-binding</keyword>
<evidence type="ECO:0000256" key="3">
    <source>
        <dbReference type="ARBA" id="ARBA00023004"/>
    </source>
</evidence>
<dbReference type="PRINTS" id="PR00415">
    <property type="entry name" value="ACONITASE"/>
</dbReference>
<evidence type="ECO:0000256" key="1">
    <source>
        <dbReference type="ARBA" id="ARBA00001966"/>
    </source>
</evidence>
<protein>
    <submittedName>
        <fullName evidence="7">Aconitate hydratase</fullName>
    </submittedName>
</protein>
<name>A0A1W9S1J4_9BACT</name>
<evidence type="ECO:0000313" key="8">
    <source>
        <dbReference type="Proteomes" id="UP000192611"/>
    </source>
</evidence>
<dbReference type="InterPro" id="IPR050926">
    <property type="entry name" value="Aconitase/IPM_isomerase"/>
</dbReference>
<organism evidence="7 8">
    <name type="scientific">Candidatus Coatesbacteria bacterium 4484_99</name>
    <dbReference type="NCBI Taxonomy" id="1970774"/>
    <lineage>
        <taxon>Bacteria</taxon>
        <taxon>Candidatus Coatesiibacteriota</taxon>
    </lineage>
</organism>
<keyword evidence="4" id="KW-0411">Iron-sulfur</keyword>
<dbReference type="PANTHER" id="PTHR43160:SF3">
    <property type="entry name" value="ACONITATE HYDRATASE, MITOCHONDRIAL"/>
    <property type="match status" value="1"/>
</dbReference>
<dbReference type="Gene3D" id="3.30.499.10">
    <property type="entry name" value="Aconitase, domain 3"/>
    <property type="match status" value="2"/>
</dbReference>
<dbReference type="InterPro" id="IPR015928">
    <property type="entry name" value="Aconitase/3IPM_dehydase_swvl"/>
</dbReference>
<dbReference type="NCBIfam" id="TIGR01342">
    <property type="entry name" value="acon_putative"/>
    <property type="match status" value="1"/>
</dbReference>
<dbReference type="InterPro" id="IPR001030">
    <property type="entry name" value="Acoase/IPM_deHydtase_lsu_aba"/>
</dbReference>
<dbReference type="Pfam" id="PF00694">
    <property type="entry name" value="Aconitase_C"/>
    <property type="match status" value="1"/>
</dbReference>
<evidence type="ECO:0000256" key="2">
    <source>
        <dbReference type="ARBA" id="ARBA00022723"/>
    </source>
</evidence>
<keyword evidence="3" id="KW-0408">Iron</keyword>
<dbReference type="Proteomes" id="UP000192611">
    <property type="component" value="Unassembled WGS sequence"/>
</dbReference>
<dbReference type="NCBIfam" id="NF005558">
    <property type="entry name" value="PRK07229.1"/>
    <property type="match status" value="1"/>
</dbReference>
<reference evidence="8" key="1">
    <citation type="submission" date="2017-03" db="EMBL/GenBank/DDBJ databases">
        <title>Novel pathways for hydrocarbon cycling and metabolic interdependencies in hydrothermal sediment communities.</title>
        <authorList>
            <person name="Dombrowski N."/>
            <person name="Seitz K."/>
            <person name="Teske A."/>
            <person name="Baker B."/>
        </authorList>
    </citation>
    <scope>NUCLEOTIDE SEQUENCE [LARGE SCALE GENOMIC DNA]</scope>
</reference>
<evidence type="ECO:0000259" key="5">
    <source>
        <dbReference type="Pfam" id="PF00330"/>
    </source>
</evidence>
<feature type="domain" description="Aconitase A/isopropylmalate dehydratase small subunit swivel" evidence="6">
    <location>
        <begin position="506"/>
        <end position="576"/>
    </location>
</feature>
<accession>A0A1W9S1J4</accession>
<dbReference type="GO" id="GO:0006099">
    <property type="term" value="P:tricarboxylic acid cycle"/>
    <property type="evidence" value="ECO:0007669"/>
    <property type="project" value="UniProtKB-UniPathway"/>
</dbReference>
<dbReference type="InterPro" id="IPR036008">
    <property type="entry name" value="Aconitase_4Fe-4S_dom"/>
</dbReference>
<dbReference type="Pfam" id="PF00330">
    <property type="entry name" value="Aconitase"/>
    <property type="match status" value="2"/>
</dbReference>
<dbReference type="GO" id="GO:0003994">
    <property type="term" value="F:aconitate hydratase activity"/>
    <property type="evidence" value="ECO:0007669"/>
    <property type="project" value="TreeGrafter"/>
</dbReference>
<dbReference type="SUPFAM" id="SSF53732">
    <property type="entry name" value="Aconitase iron-sulfur domain"/>
    <property type="match status" value="1"/>
</dbReference>
<feature type="domain" description="Aconitase/3-isopropylmalate dehydratase large subunit alpha/beta/alpha" evidence="5">
    <location>
        <begin position="7"/>
        <end position="283"/>
    </location>
</feature>
<evidence type="ECO:0000259" key="6">
    <source>
        <dbReference type="Pfam" id="PF00694"/>
    </source>
</evidence>
<dbReference type="NCBIfam" id="NF001614">
    <property type="entry name" value="PRK00402.1"/>
    <property type="match status" value="1"/>
</dbReference>
<dbReference type="GO" id="GO:0051539">
    <property type="term" value="F:4 iron, 4 sulfur cluster binding"/>
    <property type="evidence" value="ECO:0007669"/>
    <property type="project" value="TreeGrafter"/>
</dbReference>
<comment type="caution">
    <text evidence="7">The sequence shown here is derived from an EMBL/GenBank/DDBJ whole genome shotgun (WGS) entry which is preliminary data.</text>
</comment>
<evidence type="ECO:0000313" key="7">
    <source>
        <dbReference type="EMBL" id="OQX90731.1"/>
    </source>
</evidence>
<dbReference type="Gene3D" id="3.20.19.10">
    <property type="entry name" value="Aconitase, domain 4"/>
    <property type="match status" value="1"/>
</dbReference>
<sequence>MRGTLVEKILNKHLVEGELTPGSPIAIRIDQTLTQDATGTMAFLQFEAMNIPKVKTELSVSYIDHNTLQMGFENADDHRYLESVADRFGVIYSKAGNGICHQVHLERFGVPGKTLLGSDSHTPTNGGIGMFAMGAGGLDVASAMAGEPFYLTCPRVIGVHLTGKLPDWVSAKDVILKVLSILSSRGNVGCVLEYFGEGVKNLTVPDRATITNMGAETGVTTSLFPSDEETRRFLKAQKREDVFSELKADKDAEYDRVIEIDLSALEPLIAKPHNPDKVVPVREVEGIPVAQVCIGSCTNSSYRDLMTVANILKGKTVSKKISFVVAPGSRQVLQMITKESALTDIINAGARIMEPACGFCIGMGQAPPTGSVSIRTINRNFEGRSGTKDAQVYLASPETAIASALKGKITDPRDLNMKYPRINYPDSFIIDDSMFIMPENPDRKIERGPNIGPPPKNIPLPDEFRTVVNIKVGDKITTDHIMPAGPLLKYRSNIDVYSRYVFHYVDEEFSDRCKEYKKDGKFCTIVGGDSYGQGSSREHAAMCPMHLGVKAVMALTIERIHRGNLINFGILPLYITRDDYERLNQGDILHFPEPRDNLENNKDIRIINDTQGYEFTCRYDLSDREKEIVLFGGLLNYISEKKKEK</sequence>
<dbReference type="InterPro" id="IPR015931">
    <property type="entry name" value="Acnase/IPM_dHydase_lsu_aba_1/3"/>
</dbReference>
<dbReference type="AlphaFoldDB" id="A0A1W9S1J4"/>
<dbReference type="UniPathway" id="UPA00223">
    <property type="reaction ID" value="UER00718"/>
</dbReference>
<dbReference type="PROSITE" id="PS00450">
    <property type="entry name" value="ACONITASE_1"/>
    <property type="match status" value="1"/>
</dbReference>
<dbReference type="EMBL" id="NATQ01000031">
    <property type="protein sequence ID" value="OQX90731.1"/>
    <property type="molecule type" value="Genomic_DNA"/>
</dbReference>
<dbReference type="InterPro" id="IPR018136">
    <property type="entry name" value="Aconitase_4Fe-4S_BS"/>
</dbReference>
<comment type="cofactor">
    <cofactor evidence="1">
        <name>[4Fe-4S] cluster</name>
        <dbReference type="ChEBI" id="CHEBI:49883"/>
    </cofactor>
</comment>
<dbReference type="InterPro" id="IPR000573">
    <property type="entry name" value="AconitaseA/IPMdHydase_ssu_swvl"/>
</dbReference>